<protein>
    <submittedName>
        <fullName evidence="1">Uncharacterized protein</fullName>
    </submittedName>
</protein>
<keyword evidence="2" id="KW-1185">Reference proteome</keyword>
<evidence type="ECO:0000313" key="2">
    <source>
        <dbReference type="Proteomes" id="UP000018857"/>
    </source>
</evidence>
<proteinExistence type="predicted"/>
<dbReference type="PATRIC" id="fig|1208321.3.peg.1091"/>
<name>W1S2S2_9GAMM</name>
<dbReference type="STRING" id="1208321.D104_05495"/>
<evidence type="ECO:0000313" key="1">
    <source>
        <dbReference type="EMBL" id="ETI61418.1"/>
    </source>
</evidence>
<reference evidence="1 2" key="1">
    <citation type="journal article" date="2014" name="Genome Announc.">
        <title>Draft Genome Sequence of Marinomonas sp. Strain D104, a Polycyclic Aromatic Hydrocarbon-Degrading Bacterium from the Deep-Sea Sediment of the Arctic Ocean.</title>
        <authorList>
            <person name="Dong C."/>
            <person name="Bai X."/>
            <person name="Lai Q."/>
            <person name="Xie Y."/>
            <person name="Chen X."/>
            <person name="Shao Z."/>
        </authorList>
    </citation>
    <scope>NUCLEOTIDE SEQUENCE [LARGE SCALE GENOMIC DNA]</scope>
    <source>
        <strain evidence="1 2">D104</strain>
    </source>
</reference>
<dbReference type="Proteomes" id="UP000018857">
    <property type="component" value="Unassembled WGS sequence"/>
</dbReference>
<accession>W1S2S2</accession>
<dbReference type="EMBL" id="AYOZ01000007">
    <property type="protein sequence ID" value="ETI61418.1"/>
    <property type="molecule type" value="Genomic_DNA"/>
</dbReference>
<organism evidence="1 2">
    <name type="scientific">Marinomonas profundimaris</name>
    <dbReference type="NCBI Taxonomy" id="1208321"/>
    <lineage>
        <taxon>Bacteria</taxon>
        <taxon>Pseudomonadati</taxon>
        <taxon>Pseudomonadota</taxon>
        <taxon>Gammaproteobacteria</taxon>
        <taxon>Oceanospirillales</taxon>
        <taxon>Oceanospirillaceae</taxon>
        <taxon>Marinomonas</taxon>
    </lineage>
</organism>
<gene>
    <name evidence="1" type="ORF">D104_05495</name>
</gene>
<comment type="caution">
    <text evidence="1">The sequence shown here is derived from an EMBL/GenBank/DDBJ whole genome shotgun (WGS) entry which is preliminary data.</text>
</comment>
<sequence length="62" mass="7022">MLRQLGAIEGSKNEVFTGGLPILLLLIRNKTHLKGGNRALLRKMAFKKRVFLCFMHIKEAKA</sequence>
<dbReference type="AlphaFoldDB" id="W1S2S2"/>